<dbReference type="Gene3D" id="3.90.550.10">
    <property type="entry name" value="Spore Coat Polysaccharide Biosynthesis Protein SpsA, Chain A"/>
    <property type="match status" value="1"/>
</dbReference>
<dbReference type="AlphaFoldDB" id="A0A563DVC9"/>
<evidence type="ECO:0000313" key="7">
    <source>
        <dbReference type="Proteomes" id="UP000320244"/>
    </source>
</evidence>
<evidence type="ECO:0000256" key="1">
    <source>
        <dbReference type="ARBA" id="ARBA00004776"/>
    </source>
</evidence>
<organism evidence="6 7">
    <name type="scientific">Leekyejoonella antrihumi</name>
    <dbReference type="NCBI Taxonomy" id="1660198"/>
    <lineage>
        <taxon>Bacteria</taxon>
        <taxon>Bacillati</taxon>
        <taxon>Actinomycetota</taxon>
        <taxon>Actinomycetes</taxon>
        <taxon>Micrococcales</taxon>
        <taxon>Dermacoccaceae</taxon>
        <taxon>Leekyejoonella</taxon>
    </lineage>
</organism>
<accession>A0A563DVC9</accession>
<dbReference type="OrthoDB" id="5243838at2"/>
<dbReference type="InterPro" id="IPR023981">
    <property type="entry name" value="MftF"/>
</dbReference>
<comment type="pathway">
    <text evidence="1">Cell wall biogenesis; cell wall polysaccharide biosynthesis.</text>
</comment>
<dbReference type="SUPFAM" id="SSF53448">
    <property type="entry name" value="Nucleotide-diphospho-sugar transferases"/>
    <property type="match status" value="1"/>
</dbReference>
<protein>
    <submittedName>
        <fullName evidence="6">Mycofactocin system glycosyltransferase</fullName>
    </submittedName>
</protein>
<dbReference type="PANTHER" id="PTHR43179">
    <property type="entry name" value="RHAMNOSYLTRANSFERASE WBBL"/>
    <property type="match status" value="1"/>
</dbReference>
<dbReference type="Pfam" id="PF00535">
    <property type="entry name" value="Glycos_transf_2"/>
    <property type="match status" value="1"/>
</dbReference>
<comment type="caution">
    <text evidence="6">The sequence shown here is derived from an EMBL/GenBank/DDBJ whole genome shotgun (WGS) entry which is preliminary data.</text>
</comment>
<dbReference type="RefSeq" id="WP_146319156.1">
    <property type="nucleotide sequence ID" value="NZ_VCQV01000030.1"/>
</dbReference>
<keyword evidence="4 6" id="KW-0808">Transferase</keyword>
<dbReference type="GO" id="GO:0016757">
    <property type="term" value="F:glycosyltransferase activity"/>
    <property type="evidence" value="ECO:0007669"/>
    <property type="project" value="UniProtKB-KW"/>
</dbReference>
<evidence type="ECO:0000313" key="6">
    <source>
        <dbReference type="EMBL" id="TWP34218.1"/>
    </source>
</evidence>
<reference evidence="6 7" key="1">
    <citation type="submission" date="2019-05" db="EMBL/GenBank/DDBJ databases">
        <authorList>
            <person name="Lee S.D."/>
        </authorList>
    </citation>
    <scope>NUCLEOTIDE SEQUENCE [LARGE SCALE GENOMIC DNA]</scope>
    <source>
        <strain evidence="6 7">C5-26</strain>
    </source>
</reference>
<name>A0A563DVC9_9MICO</name>
<evidence type="ECO:0000256" key="4">
    <source>
        <dbReference type="ARBA" id="ARBA00022679"/>
    </source>
</evidence>
<evidence type="ECO:0000259" key="5">
    <source>
        <dbReference type="Pfam" id="PF00535"/>
    </source>
</evidence>
<dbReference type="PANTHER" id="PTHR43179:SF12">
    <property type="entry name" value="GALACTOFURANOSYLTRANSFERASE GLFT2"/>
    <property type="match status" value="1"/>
</dbReference>
<comment type="similarity">
    <text evidence="2">Belongs to the glycosyltransferase 2 family.</text>
</comment>
<gene>
    <name evidence="6" type="primary">mftF</name>
    <name evidence="6" type="ORF">FGL98_18330</name>
</gene>
<dbReference type="Proteomes" id="UP000320244">
    <property type="component" value="Unassembled WGS sequence"/>
</dbReference>
<keyword evidence="3" id="KW-0328">Glycosyltransferase</keyword>
<feature type="domain" description="Glycosyltransferase 2-like" evidence="5">
    <location>
        <begin position="86"/>
        <end position="198"/>
    </location>
</feature>
<dbReference type="NCBIfam" id="TIGR03965">
    <property type="entry name" value="mycofact_glyco"/>
    <property type="match status" value="1"/>
</dbReference>
<evidence type="ECO:0000256" key="2">
    <source>
        <dbReference type="ARBA" id="ARBA00006739"/>
    </source>
</evidence>
<dbReference type="InterPro" id="IPR001173">
    <property type="entry name" value="Glyco_trans_2-like"/>
</dbReference>
<sequence length="460" mass="48283">MTALPHGLVLTVGRKVRVRDGGATLVGGAPLRAVHLSAAARALIDGGRLTVTEGASARLADHLLAAGLAGPETAGLADLAPAEVTCVVPVRDQPAGLARLLAGLHDVFRVIVVDDASVGPAPIAAVAARHRAQLVRLDTNLGPAGARNVGLGLVDTAYVLFVDSDVTVDARAILRLGRHLQDPGLAVVAPRVVGGAGCSRRLAAYESVRSSLDLGCDGGLVHPQSRIGWLPSACLLARTSALGEGFDAKMRVGEDVDLVWRLIAGGWRVRYEPAVVAQHADHRPLPAWLARKAFYGTGGAPLAVRHGSTVAPAALSPLGVAIGLAALAQRRWSAPAVLVLSAVMMRRLSRSLRHSAHPTRLAAELTWLGSLSIFGQVTALMLRHWWPLTAMAAVVSHRARRALLLAAAADSVVEYARTRPGLDPLSFAILRRMDDLAYGAGLWVGVVRGRSVRALLPRLR</sequence>
<dbReference type="InterPro" id="IPR029044">
    <property type="entry name" value="Nucleotide-diphossugar_trans"/>
</dbReference>
<evidence type="ECO:0000256" key="3">
    <source>
        <dbReference type="ARBA" id="ARBA00022676"/>
    </source>
</evidence>
<reference evidence="6 7" key="2">
    <citation type="submission" date="2019-08" db="EMBL/GenBank/DDBJ databases">
        <title>Jejuicoccus antrihumi gen. nov., sp. nov., a new member of the family Dermacoccaceae isolated from a cave.</title>
        <authorList>
            <person name="Schumann P."/>
            <person name="Kim I.S."/>
        </authorList>
    </citation>
    <scope>NUCLEOTIDE SEQUENCE [LARGE SCALE GENOMIC DNA]</scope>
    <source>
        <strain evidence="6 7">C5-26</strain>
    </source>
</reference>
<dbReference type="EMBL" id="VCQV01000030">
    <property type="protein sequence ID" value="TWP34218.1"/>
    <property type="molecule type" value="Genomic_DNA"/>
</dbReference>
<proteinExistence type="inferred from homology"/>
<keyword evidence="7" id="KW-1185">Reference proteome</keyword>